<organism evidence="9 10">
    <name type="scientific">Linderina pennispora</name>
    <dbReference type="NCBI Taxonomy" id="61395"/>
    <lineage>
        <taxon>Eukaryota</taxon>
        <taxon>Fungi</taxon>
        <taxon>Fungi incertae sedis</taxon>
        <taxon>Zoopagomycota</taxon>
        <taxon>Kickxellomycotina</taxon>
        <taxon>Kickxellomycetes</taxon>
        <taxon>Kickxellales</taxon>
        <taxon>Kickxellaceae</taxon>
        <taxon>Linderina</taxon>
    </lineage>
</organism>
<dbReference type="STRING" id="61395.A0A1Y1WEZ4"/>
<keyword evidence="2" id="KW-0805">Transcription regulation</keyword>
<evidence type="ECO:0000256" key="4">
    <source>
        <dbReference type="ARBA" id="ARBA00023163"/>
    </source>
</evidence>
<evidence type="ECO:0000313" key="10">
    <source>
        <dbReference type="Proteomes" id="UP000193922"/>
    </source>
</evidence>
<dbReference type="AlphaFoldDB" id="A0A1Y1WEZ4"/>
<dbReference type="SMART" id="SM00338">
    <property type="entry name" value="BRLZ"/>
    <property type="match status" value="1"/>
</dbReference>
<comment type="caution">
    <text evidence="9">The sequence shown here is derived from an EMBL/GenBank/DDBJ whole genome shotgun (WGS) entry which is preliminary data.</text>
</comment>
<dbReference type="GeneID" id="63803437"/>
<dbReference type="InterPro" id="IPR051027">
    <property type="entry name" value="bZIP_transcription_factors"/>
</dbReference>
<evidence type="ECO:0000259" key="8">
    <source>
        <dbReference type="PROSITE" id="PS50217"/>
    </source>
</evidence>
<keyword evidence="3" id="KW-0238">DNA-binding</keyword>
<keyword evidence="10" id="KW-1185">Reference proteome</keyword>
<dbReference type="PRINTS" id="PR00043">
    <property type="entry name" value="LEUZIPPRJUN"/>
</dbReference>
<feature type="compositionally biased region" description="Low complexity" evidence="7">
    <location>
        <begin position="28"/>
        <end position="42"/>
    </location>
</feature>
<dbReference type="PANTHER" id="PTHR19304">
    <property type="entry name" value="CYCLIC-AMP RESPONSE ELEMENT BINDING PROTEIN"/>
    <property type="match status" value="1"/>
</dbReference>
<keyword evidence="6" id="KW-0175">Coiled coil</keyword>
<evidence type="ECO:0000313" key="9">
    <source>
        <dbReference type="EMBL" id="ORX72042.1"/>
    </source>
</evidence>
<dbReference type="InterPro" id="IPR004827">
    <property type="entry name" value="bZIP"/>
</dbReference>
<evidence type="ECO:0000256" key="2">
    <source>
        <dbReference type="ARBA" id="ARBA00023015"/>
    </source>
</evidence>
<evidence type="ECO:0000256" key="1">
    <source>
        <dbReference type="ARBA" id="ARBA00004123"/>
    </source>
</evidence>
<dbReference type="Gene3D" id="1.20.5.170">
    <property type="match status" value="1"/>
</dbReference>
<dbReference type="GO" id="GO:0003677">
    <property type="term" value="F:DNA binding"/>
    <property type="evidence" value="ECO:0007669"/>
    <property type="project" value="UniProtKB-KW"/>
</dbReference>
<feature type="region of interest" description="Disordered" evidence="7">
    <location>
        <begin position="284"/>
        <end position="305"/>
    </location>
</feature>
<reference evidence="9 10" key="1">
    <citation type="submission" date="2016-07" db="EMBL/GenBank/DDBJ databases">
        <title>Pervasive Adenine N6-methylation of Active Genes in Fungi.</title>
        <authorList>
            <consortium name="DOE Joint Genome Institute"/>
            <person name="Mondo S.J."/>
            <person name="Dannebaum R.O."/>
            <person name="Kuo R.C."/>
            <person name="Labutti K."/>
            <person name="Haridas S."/>
            <person name="Kuo A."/>
            <person name="Salamov A."/>
            <person name="Ahrendt S.R."/>
            <person name="Lipzen A."/>
            <person name="Sullivan W."/>
            <person name="Andreopoulos W.B."/>
            <person name="Clum A."/>
            <person name="Lindquist E."/>
            <person name="Daum C."/>
            <person name="Ramamoorthy G.K."/>
            <person name="Gryganskyi A."/>
            <person name="Culley D."/>
            <person name="Magnuson J.K."/>
            <person name="James T.Y."/>
            <person name="O'Malley M.A."/>
            <person name="Stajich J.E."/>
            <person name="Spatafora J.W."/>
            <person name="Visel A."/>
            <person name="Grigoriev I.V."/>
        </authorList>
    </citation>
    <scope>NUCLEOTIDE SEQUENCE [LARGE SCALE GENOMIC DNA]</scope>
    <source>
        <strain evidence="9 10">ATCC 12442</strain>
    </source>
</reference>
<feature type="coiled-coil region" evidence="6">
    <location>
        <begin position="181"/>
        <end position="208"/>
    </location>
</feature>
<feature type="compositionally biased region" description="Polar residues" evidence="7">
    <location>
        <begin position="86"/>
        <end position="112"/>
    </location>
</feature>
<keyword evidence="4" id="KW-0804">Transcription</keyword>
<feature type="domain" description="BZIP" evidence="8">
    <location>
        <begin position="156"/>
        <end position="219"/>
    </location>
</feature>
<dbReference type="CDD" id="cd14687">
    <property type="entry name" value="bZIP_ATF2"/>
    <property type="match status" value="1"/>
</dbReference>
<dbReference type="OrthoDB" id="295274at2759"/>
<dbReference type="PROSITE" id="PS00036">
    <property type="entry name" value="BZIP_BASIC"/>
    <property type="match status" value="1"/>
</dbReference>
<dbReference type="PROSITE" id="PS50217">
    <property type="entry name" value="BZIP"/>
    <property type="match status" value="1"/>
</dbReference>
<feature type="compositionally biased region" description="Polar residues" evidence="7">
    <location>
        <begin position="43"/>
        <end position="66"/>
    </location>
</feature>
<evidence type="ECO:0000256" key="6">
    <source>
        <dbReference type="SAM" id="Coils"/>
    </source>
</evidence>
<keyword evidence="5" id="KW-0539">Nucleus</keyword>
<evidence type="ECO:0000256" key="7">
    <source>
        <dbReference type="SAM" id="MobiDB-lite"/>
    </source>
</evidence>
<evidence type="ECO:0000256" key="5">
    <source>
        <dbReference type="ARBA" id="ARBA00023242"/>
    </source>
</evidence>
<name>A0A1Y1WEZ4_9FUNG</name>
<protein>
    <recommendedName>
        <fullName evidence="8">BZIP domain-containing protein</fullName>
    </recommendedName>
</protein>
<dbReference type="GO" id="GO:0003700">
    <property type="term" value="F:DNA-binding transcription factor activity"/>
    <property type="evidence" value="ECO:0007669"/>
    <property type="project" value="InterPro"/>
</dbReference>
<dbReference type="RefSeq" id="XP_040745466.1">
    <property type="nucleotide sequence ID" value="XM_040886789.1"/>
</dbReference>
<evidence type="ECO:0000256" key="3">
    <source>
        <dbReference type="ARBA" id="ARBA00023125"/>
    </source>
</evidence>
<feature type="compositionally biased region" description="Acidic residues" evidence="7">
    <location>
        <begin position="143"/>
        <end position="155"/>
    </location>
</feature>
<feature type="compositionally biased region" description="Pro residues" evidence="7">
    <location>
        <begin position="284"/>
        <end position="301"/>
    </location>
</feature>
<dbReference type="GO" id="GO:0005634">
    <property type="term" value="C:nucleus"/>
    <property type="evidence" value="ECO:0007669"/>
    <property type="project" value="UniProtKB-SubCell"/>
</dbReference>
<proteinExistence type="predicted"/>
<dbReference type="Pfam" id="PF00170">
    <property type="entry name" value="bZIP_1"/>
    <property type="match status" value="1"/>
</dbReference>
<dbReference type="EMBL" id="MCFD01000003">
    <property type="protein sequence ID" value="ORX72042.1"/>
    <property type="molecule type" value="Genomic_DNA"/>
</dbReference>
<dbReference type="FunFam" id="1.20.5.170:FF:000053">
    <property type="entry name" value="BZIP transcription factor AtfA"/>
    <property type="match status" value="1"/>
</dbReference>
<dbReference type="InterPro" id="IPR002112">
    <property type="entry name" value="Leuzip_Jun"/>
</dbReference>
<dbReference type="SUPFAM" id="SSF57959">
    <property type="entry name" value="Leucine zipper domain"/>
    <property type="match status" value="1"/>
</dbReference>
<feature type="region of interest" description="Disordered" evidence="7">
    <location>
        <begin position="84"/>
        <end position="160"/>
    </location>
</feature>
<dbReference type="Proteomes" id="UP000193922">
    <property type="component" value="Unassembled WGS sequence"/>
</dbReference>
<sequence>MAPQQPGYSQGMVSTSGYTFQMPMTTTSAAGSALAASRGSVSFTQPPLTSSSTIPKPTTLAPSVQHANMPPGYSSLWNEQAVVPSNDISGSGAGSSPTLGSRQTNNINSDGKNINGKRTGGGAKSGGVRKSRAGNPAVKSASPDDDDNDDSSEEMDEKRRKFLERNRVAASKCRQKKKMWIKELERRAEDATMQNRTLHLAVAQLKEEVIILKTQLLAHRNCGCNAIQQYLQADCGDPMAHAAVAAATVPLTQPLPGTVMQDPTAAAAAAVVAAAAGFPLATQPPPLTQQMPPPPPAPPHAPVHGFVAGSSAFIEQTHPSASPNPGSQAATSLVATPALNSTGFGKGLNDVQVP</sequence>
<gene>
    <name evidence="9" type="ORF">DL89DRAFT_265710</name>
</gene>
<dbReference type="InterPro" id="IPR046347">
    <property type="entry name" value="bZIP_sf"/>
</dbReference>
<accession>A0A1Y1WEZ4</accession>
<comment type="subcellular location">
    <subcellularLocation>
        <location evidence="1">Nucleus</location>
    </subcellularLocation>
</comment>
<feature type="region of interest" description="Disordered" evidence="7">
    <location>
        <begin position="28"/>
        <end position="67"/>
    </location>
</feature>